<protein>
    <submittedName>
        <fullName evidence="1">Uncharacterized protein</fullName>
    </submittedName>
</protein>
<accession>A0A4P7NIM0</accession>
<sequence length="149" mass="16188">MQATSRVAQGVQTTWYRRLANIIATCQIWVPTLGAFGSQGNYDQREKSNIGKSCWLHRHKVRLLQMSIVSNGLGSAGGSENNGDLDGGTSHKVKLFSMYVSQGWVGQMGQRLVKFSQCATAMVMAAVSRSGPPCVPVVEGILSERNKPM</sequence>
<dbReference type="EMBL" id="CP034207">
    <property type="protein sequence ID" value="QBZ61872.1"/>
    <property type="molecule type" value="Genomic_DNA"/>
</dbReference>
<proteinExistence type="predicted"/>
<name>A0A4P7NIM0_PYROR</name>
<gene>
    <name evidence="1" type="ORF">PoMZ_08830</name>
</gene>
<evidence type="ECO:0000313" key="2">
    <source>
        <dbReference type="Proteomes" id="UP000294847"/>
    </source>
</evidence>
<reference evidence="1 2" key="1">
    <citation type="journal article" date="2019" name="Mol. Biol. Evol.">
        <title>Blast fungal genomes show frequent chromosomal changes, gene gains and losses, and effector gene turnover.</title>
        <authorList>
            <person name="Gomez Luciano L.B."/>
            <person name="Jason Tsai I."/>
            <person name="Chuma I."/>
            <person name="Tosa Y."/>
            <person name="Chen Y.H."/>
            <person name="Li J.Y."/>
            <person name="Li M.Y."/>
            <person name="Jade Lu M.Y."/>
            <person name="Nakayashiki H."/>
            <person name="Li W.H."/>
        </authorList>
    </citation>
    <scope>NUCLEOTIDE SEQUENCE [LARGE SCALE GENOMIC DNA]</scope>
    <source>
        <strain evidence="1">MZ5-1-6</strain>
    </source>
</reference>
<dbReference type="AlphaFoldDB" id="A0A4P7NIM0"/>
<dbReference type="Proteomes" id="UP000294847">
    <property type="component" value="Chromosome 4"/>
</dbReference>
<evidence type="ECO:0000313" key="1">
    <source>
        <dbReference type="EMBL" id="QBZ61872.1"/>
    </source>
</evidence>
<organism evidence="1 2">
    <name type="scientific">Pyricularia oryzae</name>
    <name type="common">Rice blast fungus</name>
    <name type="synonym">Magnaporthe oryzae</name>
    <dbReference type="NCBI Taxonomy" id="318829"/>
    <lineage>
        <taxon>Eukaryota</taxon>
        <taxon>Fungi</taxon>
        <taxon>Dikarya</taxon>
        <taxon>Ascomycota</taxon>
        <taxon>Pezizomycotina</taxon>
        <taxon>Sordariomycetes</taxon>
        <taxon>Sordariomycetidae</taxon>
        <taxon>Magnaporthales</taxon>
        <taxon>Pyriculariaceae</taxon>
        <taxon>Pyricularia</taxon>
    </lineage>
</organism>